<accession>A0A8T0SH28</accession>
<dbReference type="Proteomes" id="UP000823388">
    <property type="component" value="Chromosome 5K"/>
</dbReference>
<reference evidence="2 3" key="1">
    <citation type="submission" date="2020-05" db="EMBL/GenBank/DDBJ databases">
        <title>WGS assembly of Panicum virgatum.</title>
        <authorList>
            <person name="Lovell J.T."/>
            <person name="Jenkins J."/>
            <person name="Shu S."/>
            <person name="Juenger T.E."/>
            <person name="Schmutz J."/>
        </authorList>
    </citation>
    <scope>NUCLEOTIDE SEQUENCE [LARGE SCALE GENOMIC DNA]</scope>
    <source>
        <strain evidence="3">cv. AP13</strain>
    </source>
</reference>
<name>A0A8T0SH28_PANVG</name>
<sequence length="218" mass="22191">MKSAWWKWSRHSLDRSAPRGGRYGPLDCSATVDVDVVAKRAMTSWMLLPPANAGGAAGAQEAPTGELCKPAGLAEEPGTPAAPPVLAGETPATLPVLAAEAPAAPVGEPAATPVERCMERSDQERARGGSTASGAVEEGPETAACGCAEAAAARGCAETPGGVPVGKRACTGRMGTGTRLDSSTRNSKSVELGGTDCREKGNEVSSKTTCRDMITRLD</sequence>
<proteinExistence type="predicted"/>
<comment type="caution">
    <text evidence="2">The sequence shown here is derived from an EMBL/GenBank/DDBJ whole genome shotgun (WGS) entry which is preliminary data.</text>
</comment>
<feature type="compositionally biased region" description="Basic and acidic residues" evidence="1">
    <location>
        <begin position="209"/>
        <end position="218"/>
    </location>
</feature>
<protein>
    <submittedName>
        <fullName evidence="2">Uncharacterized protein</fullName>
    </submittedName>
</protein>
<gene>
    <name evidence="2" type="ORF">PVAP13_5KG228507</name>
</gene>
<evidence type="ECO:0000313" key="3">
    <source>
        <dbReference type="Proteomes" id="UP000823388"/>
    </source>
</evidence>
<feature type="region of interest" description="Disordered" evidence="1">
    <location>
        <begin position="174"/>
        <end position="218"/>
    </location>
</feature>
<keyword evidence="3" id="KW-1185">Reference proteome</keyword>
<organism evidence="2 3">
    <name type="scientific">Panicum virgatum</name>
    <name type="common">Blackwell switchgrass</name>
    <dbReference type="NCBI Taxonomy" id="38727"/>
    <lineage>
        <taxon>Eukaryota</taxon>
        <taxon>Viridiplantae</taxon>
        <taxon>Streptophyta</taxon>
        <taxon>Embryophyta</taxon>
        <taxon>Tracheophyta</taxon>
        <taxon>Spermatophyta</taxon>
        <taxon>Magnoliopsida</taxon>
        <taxon>Liliopsida</taxon>
        <taxon>Poales</taxon>
        <taxon>Poaceae</taxon>
        <taxon>PACMAD clade</taxon>
        <taxon>Panicoideae</taxon>
        <taxon>Panicodae</taxon>
        <taxon>Paniceae</taxon>
        <taxon>Panicinae</taxon>
        <taxon>Panicum</taxon>
        <taxon>Panicum sect. Hiantes</taxon>
    </lineage>
</organism>
<dbReference type="EMBL" id="CM029045">
    <property type="protein sequence ID" value="KAG2597567.1"/>
    <property type="molecule type" value="Genomic_DNA"/>
</dbReference>
<evidence type="ECO:0000256" key="1">
    <source>
        <dbReference type="SAM" id="MobiDB-lite"/>
    </source>
</evidence>
<feature type="region of interest" description="Disordered" evidence="1">
    <location>
        <begin position="118"/>
        <end position="140"/>
    </location>
</feature>
<feature type="compositionally biased region" description="Basic and acidic residues" evidence="1">
    <location>
        <begin position="118"/>
        <end position="127"/>
    </location>
</feature>
<feature type="compositionally biased region" description="Polar residues" evidence="1">
    <location>
        <begin position="179"/>
        <end position="189"/>
    </location>
</feature>
<evidence type="ECO:0000313" key="2">
    <source>
        <dbReference type="EMBL" id="KAG2597567.1"/>
    </source>
</evidence>
<dbReference type="AlphaFoldDB" id="A0A8T0SH28"/>